<keyword evidence="12" id="KW-1185">Reference proteome</keyword>
<dbReference type="InterPro" id="IPR036052">
    <property type="entry name" value="TrpB-like_PALP_sf"/>
</dbReference>
<evidence type="ECO:0000313" key="12">
    <source>
        <dbReference type="Proteomes" id="UP001642409"/>
    </source>
</evidence>
<feature type="domain" description="Tryptophan synthase beta chain-like PALP" evidence="9">
    <location>
        <begin position="6"/>
        <end position="285"/>
    </location>
</feature>
<dbReference type="Proteomes" id="UP001642409">
    <property type="component" value="Unassembled WGS sequence"/>
</dbReference>
<evidence type="ECO:0000313" key="11">
    <source>
        <dbReference type="EMBL" id="CAL6019137.1"/>
    </source>
</evidence>
<dbReference type="InterPro" id="IPR001216">
    <property type="entry name" value="P-phosphate_BS"/>
</dbReference>
<keyword evidence="6" id="KW-0198">Cysteine biosynthesis</keyword>
<dbReference type="InterPro" id="IPR050214">
    <property type="entry name" value="Cys_Synth/Cystath_Beta-Synth"/>
</dbReference>
<evidence type="ECO:0000256" key="2">
    <source>
        <dbReference type="ARBA" id="ARBA00007103"/>
    </source>
</evidence>
<evidence type="ECO:0000259" key="9">
    <source>
        <dbReference type="Pfam" id="PF00291"/>
    </source>
</evidence>
<comment type="cofactor">
    <cofactor evidence="1 7">
        <name>pyridoxal 5'-phosphate</name>
        <dbReference type="ChEBI" id="CHEBI:597326"/>
    </cofactor>
</comment>
<dbReference type="InterPro" id="IPR005856">
    <property type="entry name" value="Cys_synth"/>
</dbReference>
<organism evidence="10">
    <name type="scientific">Hexamita inflata</name>
    <dbReference type="NCBI Taxonomy" id="28002"/>
    <lineage>
        <taxon>Eukaryota</taxon>
        <taxon>Metamonada</taxon>
        <taxon>Diplomonadida</taxon>
        <taxon>Hexamitidae</taxon>
        <taxon>Hexamitinae</taxon>
        <taxon>Hexamita</taxon>
    </lineage>
</organism>
<dbReference type="PROSITE" id="PS00901">
    <property type="entry name" value="CYS_SYNTHASE"/>
    <property type="match status" value="1"/>
</dbReference>
<feature type="modified residue" description="N6-(pyridoxal phosphate)lysine" evidence="8">
    <location>
        <position position="39"/>
    </location>
</feature>
<dbReference type="NCBIfam" id="TIGR01136">
    <property type="entry name" value="cysKM"/>
    <property type="match status" value="1"/>
</dbReference>
<proteinExistence type="inferred from homology"/>
<evidence type="ECO:0000256" key="1">
    <source>
        <dbReference type="ARBA" id="ARBA00001933"/>
    </source>
</evidence>
<feature type="binding site" evidence="7">
    <location>
        <position position="69"/>
    </location>
    <ligand>
        <name>pyridoxal 5'-phosphate</name>
        <dbReference type="ChEBI" id="CHEBI:597326"/>
    </ligand>
</feature>
<dbReference type="GO" id="GO:0004124">
    <property type="term" value="F:cysteine synthase activity"/>
    <property type="evidence" value="ECO:0007669"/>
    <property type="project" value="InterPro"/>
</dbReference>
<evidence type="ECO:0000256" key="8">
    <source>
        <dbReference type="PIRSR" id="PIRSR605856-51"/>
    </source>
</evidence>
<protein>
    <submittedName>
        <fullName evidence="10">Cysteine synthase A</fullName>
    </submittedName>
    <submittedName>
        <fullName evidence="11">Cysteine_synthase A</fullName>
    </submittedName>
</protein>
<dbReference type="InterPro" id="IPR001926">
    <property type="entry name" value="TrpB-like_PALP"/>
</dbReference>
<keyword evidence="5 7" id="KW-0663">Pyridoxal phosphate</keyword>
<dbReference type="EMBL" id="CAXDID020000082">
    <property type="protein sequence ID" value="CAL6019137.1"/>
    <property type="molecule type" value="Genomic_DNA"/>
</dbReference>
<evidence type="ECO:0000256" key="5">
    <source>
        <dbReference type="ARBA" id="ARBA00022898"/>
    </source>
</evidence>
<evidence type="ECO:0000256" key="4">
    <source>
        <dbReference type="ARBA" id="ARBA00022679"/>
    </source>
</evidence>
<feature type="binding site" evidence="7">
    <location>
        <position position="264"/>
    </location>
    <ligand>
        <name>pyridoxal 5'-phosphate</name>
        <dbReference type="ChEBI" id="CHEBI:597326"/>
    </ligand>
</feature>
<accession>A0AA86NX44</accession>
<comment type="caution">
    <text evidence="10">The sequence shown here is derived from an EMBL/GenBank/DDBJ whole genome shotgun (WGS) entry which is preliminary data.</text>
</comment>
<dbReference type="SUPFAM" id="SSF53686">
    <property type="entry name" value="Tryptophan synthase beta subunit-like PLP-dependent enzymes"/>
    <property type="match status" value="1"/>
</dbReference>
<keyword evidence="4" id="KW-0808">Transferase</keyword>
<dbReference type="Gene3D" id="3.40.50.1100">
    <property type="match status" value="2"/>
</dbReference>
<name>A0AA86NX44_9EUKA</name>
<dbReference type="EMBL" id="CATOUU010000367">
    <property type="protein sequence ID" value="CAI9926301.1"/>
    <property type="molecule type" value="Genomic_DNA"/>
</dbReference>
<dbReference type="FunFam" id="3.40.50.1100:FF:000006">
    <property type="entry name" value="Cysteine synthase"/>
    <property type="match status" value="1"/>
</dbReference>
<keyword evidence="3" id="KW-0028">Amino-acid biosynthesis</keyword>
<comment type="similarity">
    <text evidence="2">Belongs to the cysteine synthase/cystathionine beta-synthase family.</text>
</comment>
<gene>
    <name evidence="10" type="ORF">HINF_LOCUS13946</name>
    <name evidence="11" type="ORF">HINF_LOCUS26804</name>
</gene>
<reference evidence="11 12" key="2">
    <citation type="submission" date="2024-07" db="EMBL/GenBank/DDBJ databases">
        <authorList>
            <person name="Akdeniz Z."/>
        </authorList>
    </citation>
    <scope>NUCLEOTIDE SEQUENCE [LARGE SCALE GENOMIC DNA]</scope>
</reference>
<reference evidence="10" key="1">
    <citation type="submission" date="2023-06" db="EMBL/GenBank/DDBJ databases">
        <authorList>
            <person name="Kurt Z."/>
        </authorList>
    </citation>
    <scope>NUCLEOTIDE SEQUENCE</scope>
</reference>
<dbReference type="CDD" id="cd01561">
    <property type="entry name" value="CBS_like"/>
    <property type="match status" value="1"/>
</dbReference>
<evidence type="ECO:0000256" key="7">
    <source>
        <dbReference type="PIRSR" id="PIRSR605856-50"/>
    </source>
</evidence>
<evidence type="ECO:0000256" key="3">
    <source>
        <dbReference type="ARBA" id="ARBA00022605"/>
    </source>
</evidence>
<evidence type="ECO:0000313" key="10">
    <source>
        <dbReference type="EMBL" id="CAI9926301.1"/>
    </source>
</evidence>
<dbReference type="GO" id="GO:0006535">
    <property type="term" value="P:cysteine biosynthetic process from serine"/>
    <property type="evidence" value="ECO:0007669"/>
    <property type="project" value="InterPro"/>
</dbReference>
<sequence>MALIYDVIGETPLVRLQRIPKSGRVLLKLESKNPGGSIKDRPGFQMLKDLLDEGKIDSETVLIEPTSGNTGIGLSMAAAALGLKMTIVMPENMSEERKKLMKAYGSELVLTEAALGVAGSVTKAEKLQKSLPKAHIIGQFYNQSNPKAHMLTTAPEIVKQVKQYNLDPKYFITGLGSAGTLIGMSRIFKKELPGMKIVGFEPEQSKVYAGFPRGPHKIQGIAPGFVPQVFERDLCDELVACDQDEAYAMCRRLAKEEGILVGISSAAAVVVALRYAEKHNCDVIVIAADSGERYLSVPGLFQQEYKDIQSNNQYIQLILIYFRSQGSNTTI</sequence>
<dbReference type="PANTHER" id="PTHR10314">
    <property type="entry name" value="CYSTATHIONINE BETA-SYNTHASE"/>
    <property type="match status" value="1"/>
</dbReference>
<dbReference type="Pfam" id="PF00291">
    <property type="entry name" value="PALP"/>
    <property type="match status" value="1"/>
</dbReference>
<dbReference type="AlphaFoldDB" id="A0AA86NX44"/>
<feature type="binding site" evidence="7">
    <location>
        <begin position="176"/>
        <end position="180"/>
    </location>
    <ligand>
        <name>pyridoxal 5'-phosphate</name>
        <dbReference type="ChEBI" id="CHEBI:597326"/>
    </ligand>
</feature>
<evidence type="ECO:0000256" key="6">
    <source>
        <dbReference type="ARBA" id="ARBA00023192"/>
    </source>
</evidence>